<name>A0ABS8BSN1_9RHOB</name>
<sequence length="762" mass="82815">MNKAITDGIVFQPLPFAAGLSVWSSGDGTPGSDTYATSGTGVFVPSDQDFGGCLEVQKTGTVQSLRYMAETPLLRGCYLRITARVKAVAGPLPAVRVAGYAGVAGGGAANVPLTTGPQTQLTRYGEVVEVSAIVGTGARAGVDLVWLDAIYGHFGIDLVGPSGGLVRIDDIVIEDFTVAFLRDLMSMVDVRDYGARGDGITDDSAAFEAADSAAQGREILVPAGVYHLENDVSIQSKIRFEGTVTQPDDRRFILQNGYDLRAYVEAFGDEEQAFRKAYQALLNFSDHESLDMCGIRVTLNGPLDMQACDPTRQVFATRRVVRNGQFQPANTTAWDTDVVTSAGTYDRSADRRLTNVTNIANIQLGSLVSGAGVGREIYVRAINVGARTLELSQPLHDAVGSQTFTFTRFKYLLDFSGYADLAQFVLDDIEFQCAGLASGILMAPEGLTFHVRDCFVTRPKDRGITSPGRGCQGMMIDRCQFNSNEQGLRVQDRTTIALNTNAEDVKIRDNRCALFKHFAVIGGGGTTITANHWFNGDSVTGGVRVAGLIFATPNCRSVVTGNYIDNGWIEWTNEYESEPEFVNQFSFGGLTITGNHFIALNATTGFNFLRIKPYGPGHFVQGFSMTGNVFRAVNGKIDRMEGVDTTFAGLDLTRMRQITIDANTYNGIEEPVYNPASLIHTQNTAASNWVARTDPYLPFRGHARTIDGLAMVQALRTGDGANVNDMPWIETSYSNDSRDLRFAFERSVRGAVRYTVRMDNPV</sequence>
<evidence type="ECO:0000313" key="3">
    <source>
        <dbReference type="Proteomes" id="UP001138961"/>
    </source>
</evidence>
<evidence type="ECO:0000259" key="1">
    <source>
        <dbReference type="Pfam" id="PF12708"/>
    </source>
</evidence>
<dbReference type="GO" id="GO:0016787">
    <property type="term" value="F:hydrolase activity"/>
    <property type="evidence" value="ECO:0007669"/>
    <property type="project" value="UniProtKB-KW"/>
</dbReference>
<gene>
    <name evidence="2" type="ORF">LGQ03_05725</name>
</gene>
<dbReference type="RefSeq" id="WP_226747621.1">
    <property type="nucleotide sequence ID" value="NZ_JAJATZ010000002.1"/>
</dbReference>
<dbReference type="EMBL" id="JAJATZ010000002">
    <property type="protein sequence ID" value="MCB5198733.1"/>
    <property type="molecule type" value="Genomic_DNA"/>
</dbReference>
<proteinExistence type="predicted"/>
<comment type="caution">
    <text evidence="2">The sequence shown here is derived from an EMBL/GenBank/DDBJ whole genome shotgun (WGS) entry which is preliminary data.</text>
</comment>
<accession>A0ABS8BSN1</accession>
<dbReference type="InterPro" id="IPR011050">
    <property type="entry name" value="Pectin_lyase_fold/virulence"/>
</dbReference>
<dbReference type="Pfam" id="PF12708">
    <property type="entry name" value="Pect-lyase_RHGA_epim"/>
    <property type="match status" value="1"/>
</dbReference>
<evidence type="ECO:0000313" key="2">
    <source>
        <dbReference type="EMBL" id="MCB5198733.1"/>
    </source>
</evidence>
<keyword evidence="2" id="KW-0378">Hydrolase</keyword>
<keyword evidence="3" id="KW-1185">Reference proteome</keyword>
<dbReference type="InterPro" id="IPR024535">
    <property type="entry name" value="RHGA/B-epi-like_pectate_lyase"/>
</dbReference>
<organism evidence="2 3">
    <name type="scientific">Loktanella gaetbuli</name>
    <dbReference type="NCBI Taxonomy" id="2881335"/>
    <lineage>
        <taxon>Bacteria</taxon>
        <taxon>Pseudomonadati</taxon>
        <taxon>Pseudomonadota</taxon>
        <taxon>Alphaproteobacteria</taxon>
        <taxon>Rhodobacterales</taxon>
        <taxon>Roseobacteraceae</taxon>
        <taxon>Loktanella</taxon>
    </lineage>
</organism>
<feature type="domain" description="Rhamnogalacturonase A/B/Epimerase-like pectate lyase" evidence="1">
    <location>
        <begin position="188"/>
        <end position="244"/>
    </location>
</feature>
<dbReference type="InterPro" id="IPR012334">
    <property type="entry name" value="Pectin_lyas_fold"/>
</dbReference>
<protein>
    <submittedName>
        <fullName evidence="2">Glycoside hydrolase family 55 protein</fullName>
    </submittedName>
</protein>
<dbReference type="SUPFAM" id="SSF51126">
    <property type="entry name" value="Pectin lyase-like"/>
    <property type="match status" value="1"/>
</dbReference>
<dbReference type="Proteomes" id="UP001138961">
    <property type="component" value="Unassembled WGS sequence"/>
</dbReference>
<dbReference type="Gene3D" id="2.160.20.10">
    <property type="entry name" value="Single-stranded right-handed beta-helix, Pectin lyase-like"/>
    <property type="match status" value="1"/>
</dbReference>
<reference evidence="2" key="1">
    <citation type="submission" date="2021-10" db="EMBL/GenBank/DDBJ databases">
        <title>Loktanella gaetbuli sp. nov., isolated from a tidal flat.</title>
        <authorList>
            <person name="Park S."/>
            <person name="Yoon J.-H."/>
        </authorList>
    </citation>
    <scope>NUCLEOTIDE SEQUENCE</scope>
    <source>
        <strain evidence="2">TSTF-M6</strain>
    </source>
</reference>